<proteinExistence type="predicted"/>
<feature type="transmembrane region" description="Helical" evidence="1">
    <location>
        <begin position="164"/>
        <end position="183"/>
    </location>
</feature>
<feature type="transmembrane region" description="Helical" evidence="1">
    <location>
        <begin position="64"/>
        <end position="83"/>
    </location>
</feature>
<feature type="transmembrane region" description="Helical" evidence="1">
    <location>
        <begin position="95"/>
        <end position="116"/>
    </location>
</feature>
<dbReference type="RefSeq" id="WP_091845995.1">
    <property type="nucleotide sequence ID" value="NZ_FOCM01000006.1"/>
</dbReference>
<keyword evidence="1" id="KW-0812">Transmembrane</keyword>
<sequence length="235" mass="25046">MPLINFGPVRKFQSFGHVKSSMTHFILHRAHSALALIVIVFCVSGLIIGWAYGHDVLFRGATHYSAMVPTTQLSFLGLALSLPIATSDRAHLRTLAQRVCAAVIFLVALNVCVRLAASDAGNDGMLPFALAPTDHMSYLTAGLLILAALLIGDTAQAWPGRSLLDLSGALCGLTTVGSVAMAHSFDLRSPLSLEIADGMSVFTAVLFGIVFTAILLLQALEPSRDDDFFDDFSIS</sequence>
<evidence type="ECO:0000313" key="3">
    <source>
        <dbReference type="Proteomes" id="UP000199372"/>
    </source>
</evidence>
<dbReference type="Proteomes" id="UP000199372">
    <property type="component" value="Unassembled WGS sequence"/>
</dbReference>
<feature type="transmembrane region" description="Helical" evidence="1">
    <location>
        <begin position="136"/>
        <end position="152"/>
    </location>
</feature>
<name>A0A1H8JAV8_9RHOB</name>
<feature type="transmembrane region" description="Helical" evidence="1">
    <location>
        <begin position="195"/>
        <end position="217"/>
    </location>
</feature>
<keyword evidence="1" id="KW-1133">Transmembrane helix</keyword>
<keyword evidence="3" id="KW-1185">Reference proteome</keyword>
<reference evidence="3" key="1">
    <citation type="submission" date="2016-10" db="EMBL/GenBank/DDBJ databases">
        <authorList>
            <person name="Varghese N."/>
            <person name="Submissions S."/>
        </authorList>
    </citation>
    <scope>NUCLEOTIDE SEQUENCE [LARGE SCALE GENOMIC DNA]</scope>
    <source>
        <strain evidence="3">DSM 26893</strain>
    </source>
</reference>
<dbReference type="EMBL" id="FOCM01000006">
    <property type="protein sequence ID" value="SEN77565.1"/>
    <property type="molecule type" value="Genomic_DNA"/>
</dbReference>
<accession>A0A1H8JAV8</accession>
<feature type="transmembrane region" description="Helical" evidence="1">
    <location>
        <begin position="32"/>
        <end position="52"/>
    </location>
</feature>
<evidence type="ECO:0000313" key="2">
    <source>
        <dbReference type="EMBL" id="SEN77565.1"/>
    </source>
</evidence>
<gene>
    <name evidence="2" type="ORF">SAMN04488011_106132</name>
</gene>
<dbReference type="AlphaFoldDB" id="A0A1H8JAV8"/>
<protein>
    <submittedName>
        <fullName evidence="2">Uncharacterized protein</fullName>
    </submittedName>
</protein>
<evidence type="ECO:0000256" key="1">
    <source>
        <dbReference type="SAM" id="Phobius"/>
    </source>
</evidence>
<organism evidence="2 3">
    <name type="scientific">Palleronia pelagia</name>
    <dbReference type="NCBI Taxonomy" id="387096"/>
    <lineage>
        <taxon>Bacteria</taxon>
        <taxon>Pseudomonadati</taxon>
        <taxon>Pseudomonadota</taxon>
        <taxon>Alphaproteobacteria</taxon>
        <taxon>Rhodobacterales</taxon>
        <taxon>Roseobacteraceae</taxon>
        <taxon>Palleronia</taxon>
    </lineage>
</organism>
<keyword evidence="1" id="KW-0472">Membrane</keyword>